<keyword evidence="2" id="KW-1185">Reference proteome</keyword>
<evidence type="ECO:0000313" key="2">
    <source>
        <dbReference type="Proteomes" id="UP001500843"/>
    </source>
</evidence>
<protein>
    <submittedName>
        <fullName evidence="1">Uncharacterized protein</fullName>
    </submittedName>
</protein>
<accession>A0ABP8YB62</accession>
<organism evidence="1 2">
    <name type="scientific">Promicromonospora umidemergens</name>
    <dbReference type="NCBI Taxonomy" id="629679"/>
    <lineage>
        <taxon>Bacteria</taxon>
        <taxon>Bacillati</taxon>
        <taxon>Actinomycetota</taxon>
        <taxon>Actinomycetes</taxon>
        <taxon>Micrococcales</taxon>
        <taxon>Promicromonosporaceae</taxon>
        <taxon>Promicromonospora</taxon>
    </lineage>
</organism>
<reference evidence="2" key="1">
    <citation type="journal article" date="2019" name="Int. J. Syst. Evol. Microbiol.">
        <title>The Global Catalogue of Microorganisms (GCM) 10K type strain sequencing project: providing services to taxonomists for standard genome sequencing and annotation.</title>
        <authorList>
            <consortium name="The Broad Institute Genomics Platform"/>
            <consortium name="The Broad Institute Genome Sequencing Center for Infectious Disease"/>
            <person name="Wu L."/>
            <person name="Ma J."/>
        </authorList>
    </citation>
    <scope>NUCLEOTIDE SEQUENCE [LARGE SCALE GENOMIC DNA]</scope>
    <source>
        <strain evidence="2">JCM 17975</strain>
    </source>
</reference>
<dbReference type="EMBL" id="BAABHM010000040">
    <property type="protein sequence ID" value="GAA4725796.1"/>
    <property type="molecule type" value="Genomic_DNA"/>
</dbReference>
<sequence>MSRWYATCWYKSSKWYHWERIVMSQKRIVDLAPARRRRLAERGSEQPGDVR</sequence>
<gene>
    <name evidence="1" type="ORF">GCM10023198_58560</name>
</gene>
<proteinExistence type="predicted"/>
<dbReference type="Proteomes" id="UP001500843">
    <property type="component" value="Unassembled WGS sequence"/>
</dbReference>
<evidence type="ECO:0000313" key="1">
    <source>
        <dbReference type="EMBL" id="GAA4725796.1"/>
    </source>
</evidence>
<comment type="caution">
    <text evidence="1">The sequence shown here is derived from an EMBL/GenBank/DDBJ whole genome shotgun (WGS) entry which is preliminary data.</text>
</comment>
<name>A0ABP8YB62_9MICO</name>